<protein>
    <recommendedName>
        <fullName evidence="4">non-specific protein-tyrosine kinase</fullName>
        <ecNumber evidence="4">2.7.10.2</ecNumber>
    </recommendedName>
</protein>
<reference evidence="21" key="1">
    <citation type="submission" date="2008-03" db="EMBL/GenBank/DDBJ databases">
        <title>Complete sequence of chromosome of Beijerinckia indica subsp. indica ATCC 9039.</title>
        <authorList>
            <consortium name="US DOE Joint Genome Institute"/>
            <person name="Copeland A."/>
            <person name="Lucas S."/>
            <person name="Lapidus A."/>
            <person name="Glavina del Rio T."/>
            <person name="Dalin E."/>
            <person name="Tice H."/>
            <person name="Bruce D."/>
            <person name="Goodwin L."/>
            <person name="Pitluck S."/>
            <person name="LaButti K."/>
            <person name="Schmutz J."/>
            <person name="Larimer F."/>
            <person name="Land M."/>
            <person name="Hauser L."/>
            <person name="Kyrpides N."/>
            <person name="Mikhailova N."/>
            <person name="Dunfield P.F."/>
            <person name="Dedysh S.N."/>
            <person name="Liesack W."/>
            <person name="Saw J.H."/>
            <person name="Alam M."/>
            <person name="Chen Y."/>
            <person name="Murrell J.C."/>
            <person name="Richardson P."/>
        </authorList>
    </citation>
    <scope>NUCLEOTIDE SEQUENCE [LARGE SCALE GENOMIC DNA]</scope>
    <source>
        <strain evidence="21">ATCC 9039 / DSM 1715 / NCIMB 8712</strain>
    </source>
</reference>
<proteinExistence type="inferred from homology"/>
<dbReference type="NCBIfam" id="TIGR01007">
    <property type="entry name" value="eps_fam"/>
    <property type="match status" value="1"/>
</dbReference>
<dbReference type="Pfam" id="PF13614">
    <property type="entry name" value="AAA_31"/>
    <property type="match status" value="1"/>
</dbReference>
<accession>B2IJA7</accession>
<dbReference type="InterPro" id="IPR005702">
    <property type="entry name" value="Wzc-like_C"/>
</dbReference>
<evidence type="ECO:0000256" key="1">
    <source>
        <dbReference type="ARBA" id="ARBA00004429"/>
    </source>
</evidence>
<organism evidence="20 21">
    <name type="scientific">Beijerinckia indica subsp. indica (strain ATCC 9039 / DSM 1715 / NCIMB 8712)</name>
    <dbReference type="NCBI Taxonomy" id="395963"/>
    <lineage>
        <taxon>Bacteria</taxon>
        <taxon>Pseudomonadati</taxon>
        <taxon>Pseudomonadota</taxon>
        <taxon>Alphaproteobacteria</taxon>
        <taxon>Hyphomicrobiales</taxon>
        <taxon>Beijerinckiaceae</taxon>
        <taxon>Beijerinckia</taxon>
    </lineage>
</organism>
<evidence type="ECO:0000259" key="18">
    <source>
        <dbReference type="Pfam" id="PF13614"/>
    </source>
</evidence>
<dbReference type="STRING" id="395963.Bind_2644"/>
<dbReference type="InterPro" id="IPR050445">
    <property type="entry name" value="Bact_polysacc_biosynth/exp"/>
</dbReference>
<evidence type="ECO:0000259" key="19">
    <source>
        <dbReference type="Pfam" id="PF13807"/>
    </source>
</evidence>
<dbReference type="Pfam" id="PF02706">
    <property type="entry name" value="Wzz"/>
    <property type="match status" value="1"/>
</dbReference>
<keyword evidence="14" id="KW-0829">Tyrosine-protein kinase</keyword>
<dbReference type="KEGG" id="bid:Bind_2644"/>
<dbReference type="eggNOG" id="COG0489">
    <property type="taxonomic scope" value="Bacteria"/>
</dbReference>
<evidence type="ECO:0000256" key="12">
    <source>
        <dbReference type="ARBA" id="ARBA00022989"/>
    </source>
</evidence>
<evidence type="ECO:0000256" key="13">
    <source>
        <dbReference type="ARBA" id="ARBA00023136"/>
    </source>
</evidence>
<dbReference type="Pfam" id="PF13807">
    <property type="entry name" value="GNVR"/>
    <property type="match status" value="1"/>
</dbReference>
<evidence type="ECO:0000256" key="14">
    <source>
        <dbReference type="ARBA" id="ARBA00023137"/>
    </source>
</evidence>
<keyword evidence="10" id="KW-0418">Kinase</keyword>
<dbReference type="GO" id="GO:0005886">
    <property type="term" value="C:plasma membrane"/>
    <property type="evidence" value="ECO:0007669"/>
    <property type="project" value="UniProtKB-SubCell"/>
</dbReference>
<evidence type="ECO:0000256" key="5">
    <source>
        <dbReference type="ARBA" id="ARBA00022475"/>
    </source>
</evidence>
<evidence type="ECO:0000256" key="7">
    <source>
        <dbReference type="ARBA" id="ARBA00022679"/>
    </source>
</evidence>
<feature type="domain" description="Polysaccharide chain length determinant N-terminal" evidence="17">
    <location>
        <begin position="30"/>
        <end position="114"/>
    </location>
</feature>
<keyword evidence="8 16" id="KW-0812">Transmembrane</keyword>
<evidence type="ECO:0000256" key="15">
    <source>
        <dbReference type="ARBA" id="ARBA00051245"/>
    </source>
</evidence>
<evidence type="ECO:0000256" key="6">
    <source>
        <dbReference type="ARBA" id="ARBA00022519"/>
    </source>
</evidence>
<name>B2IJA7_BEII9</name>
<dbReference type="EC" id="2.7.10.2" evidence="4"/>
<sequence length="739" mass="82831">MLQTNKQAKYYLDPSSFSEHGANFSFARSWSTIQRQWRLIATIMCTLIIFSTLYIIIAPAKYTASTTVLIGGSKNQVFEKTQIIADAPPDTSTIDSQVEVIKSESVILPVVRKLKLINDSEFSGSERGILQNCIAYITSFFSKPRLTSETKIDYKITQALLRNLIVKRVGLTDVIEITYTSLDPDKSAQIANAIADSYIISDLDAKFEATRRTGEWLQDRIKELRMQSAAADEAVRKFKEENNLVDTSRGLISQQQLTDLNTQLIAARTLTAEAKAKLDALQDWNGNVTNSKISDALKSDVISRLRAQYLDFSAKESEWANRYGADHLAAVRLRDQMHEISKSISLELNRITETYKSDYKIASAREGAIEKSLNQLALEAAGTTSKAQLQLRVLESTAQTYRTLHDNFLQRSMEATQQQTFPVSEARIITKADTPERKSSPKTLLILSGATFIGCFLGVFAVFVRERLDNVFRTEAQIEEFTGLKCFGILPKISFLEQQNENVISKLERMLPTNLGIYRYVIDAPFSRFAETLQNVKLSIQISGRVSKVRTFGIVSALPGEGKTTIAANFAAILAQGGKKILLIDSDLRHNSMTKGFIGNTDNGLLATIENLSTVNQVIWHDPISGIDFLPAEPRIHIAHTAEILSSKYMEQLINWAEENYDYVVLDLPPIMPVVDVNSISHLIDRFIMVVELGKTKKEIVLKSLSKLECPIERILGVILNKADVQSLKHLESYHYHDI</sequence>
<keyword evidence="6" id="KW-0997">Cell inner membrane</keyword>
<dbReference type="AlphaFoldDB" id="B2IJA7"/>
<keyword evidence="5" id="KW-1003">Cell membrane</keyword>
<evidence type="ECO:0000256" key="9">
    <source>
        <dbReference type="ARBA" id="ARBA00022741"/>
    </source>
</evidence>
<keyword evidence="12 16" id="KW-1133">Transmembrane helix</keyword>
<dbReference type="InterPro" id="IPR025669">
    <property type="entry name" value="AAA_dom"/>
</dbReference>
<evidence type="ECO:0000256" key="3">
    <source>
        <dbReference type="ARBA" id="ARBA00008883"/>
    </source>
</evidence>
<keyword evidence="7 20" id="KW-0808">Transferase</keyword>
<dbReference type="Gene3D" id="3.40.50.300">
    <property type="entry name" value="P-loop containing nucleotide triphosphate hydrolases"/>
    <property type="match status" value="1"/>
</dbReference>
<feature type="transmembrane region" description="Helical" evidence="16">
    <location>
        <begin position="37"/>
        <end position="57"/>
    </location>
</feature>
<evidence type="ECO:0000256" key="16">
    <source>
        <dbReference type="SAM" id="Phobius"/>
    </source>
</evidence>
<evidence type="ECO:0000313" key="21">
    <source>
        <dbReference type="Proteomes" id="UP000001695"/>
    </source>
</evidence>
<gene>
    <name evidence="20" type="ordered locus">Bind_2644</name>
</gene>
<feature type="domain" description="Tyrosine-protein kinase G-rich" evidence="19">
    <location>
        <begin position="395"/>
        <end position="466"/>
    </location>
</feature>
<evidence type="ECO:0000259" key="17">
    <source>
        <dbReference type="Pfam" id="PF02706"/>
    </source>
</evidence>
<reference evidence="20 21" key="2">
    <citation type="journal article" date="2010" name="J. Bacteriol.">
        <title>Complete genome sequence of Beijerinckia indica subsp. indica.</title>
        <authorList>
            <person name="Tamas I."/>
            <person name="Dedysh S.N."/>
            <person name="Liesack W."/>
            <person name="Stott M.B."/>
            <person name="Alam M."/>
            <person name="Murrell J.C."/>
            <person name="Dunfield P.F."/>
        </authorList>
    </citation>
    <scope>NUCLEOTIDE SEQUENCE [LARGE SCALE GENOMIC DNA]</scope>
    <source>
        <strain evidence="21">ATCC 9039 / DSM 1715 / NCIMB 8712</strain>
    </source>
</reference>
<evidence type="ECO:0000256" key="10">
    <source>
        <dbReference type="ARBA" id="ARBA00022777"/>
    </source>
</evidence>
<evidence type="ECO:0000256" key="11">
    <source>
        <dbReference type="ARBA" id="ARBA00022840"/>
    </source>
</evidence>
<dbReference type="InterPro" id="IPR003856">
    <property type="entry name" value="LPS_length_determ_N"/>
</dbReference>
<keyword evidence="21" id="KW-1185">Reference proteome</keyword>
<dbReference type="RefSeq" id="WP_012385576.1">
    <property type="nucleotide sequence ID" value="NC_010581.1"/>
</dbReference>
<keyword evidence="11" id="KW-0067">ATP-binding</keyword>
<dbReference type="PANTHER" id="PTHR32309">
    <property type="entry name" value="TYROSINE-PROTEIN KINASE"/>
    <property type="match status" value="1"/>
</dbReference>
<dbReference type="SUPFAM" id="SSF52540">
    <property type="entry name" value="P-loop containing nucleoside triphosphate hydrolases"/>
    <property type="match status" value="1"/>
</dbReference>
<dbReference type="InterPro" id="IPR032807">
    <property type="entry name" value="GNVR"/>
</dbReference>
<feature type="domain" description="AAA" evidence="18">
    <location>
        <begin position="560"/>
        <end position="692"/>
    </location>
</feature>
<dbReference type="GO" id="GO:0004715">
    <property type="term" value="F:non-membrane spanning protein tyrosine kinase activity"/>
    <property type="evidence" value="ECO:0007669"/>
    <property type="project" value="UniProtKB-EC"/>
</dbReference>
<keyword evidence="9" id="KW-0547">Nucleotide-binding</keyword>
<comment type="catalytic activity">
    <reaction evidence="15">
        <text>L-tyrosyl-[protein] + ATP = O-phospho-L-tyrosyl-[protein] + ADP + H(+)</text>
        <dbReference type="Rhea" id="RHEA:10596"/>
        <dbReference type="Rhea" id="RHEA-COMP:10136"/>
        <dbReference type="Rhea" id="RHEA-COMP:20101"/>
        <dbReference type="ChEBI" id="CHEBI:15378"/>
        <dbReference type="ChEBI" id="CHEBI:30616"/>
        <dbReference type="ChEBI" id="CHEBI:46858"/>
        <dbReference type="ChEBI" id="CHEBI:61978"/>
        <dbReference type="ChEBI" id="CHEBI:456216"/>
        <dbReference type="EC" id="2.7.10.2"/>
    </reaction>
</comment>
<dbReference type="PANTHER" id="PTHR32309:SF13">
    <property type="entry name" value="FERRIC ENTEROBACTIN TRANSPORT PROTEIN FEPE"/>
    <property type="match status" value="1"/>
</dbReference>
<evidence type="ECO:0000313" key="20">
    <source>
        <dbReference type="EMBL" id="ACB96225.1"/>
    </source>
</evidence>
<evidence type="ECO:0000256" key="4">
    <source>
        <dbReference type="ARBA" id="ARBA00011903"/>
    </source>
</evidence>
<dbReference type="CDD" id="cd05387">
    <property type="entry name" value="BY-kinase"/>
    <property type="match status" value="1"/>
</dbReference>
<comment type="similarity">
    <text evidence="2">Belongs to the CpsD/CapB family.</text>
</comment>
<keyword evidence="13 16" id="KW-0472">Membrane</keyword>
<dbReference type="HOGENOM" id="CLU_009912_2_0_5"/>
<evidence type="ECO:0000256" key="8">
    <source>
        <dbReference type="ARBA" id="ARBA00022692"/>
    </source>
</evidence>
<dbReference type="InterPro" id="IPR027417">
    <property type="entry name" value="P-loop_NTPase"/>
</dbReference>
<comment type="similarity">
    <text evidence="3">Belongs to the etk/wzc family.</text>
</comment>
<feature type="transmembrane region" description="Helical" evidence="16">
    <location>
        <begin position="444"/>
        <end position="464"/>
    </location>
</feature>
<dbReference type="GO" id="GO:0005524">
    <property type="term" value="F:ATP binding"/>
    <property type="evidence" value="ECO:0007669"/>
    <property type="project" value="UniProtKB-KW"/>
</dbReference>
<dbReference type="eggNOG" id="COG3206">
    <property type="taxonomic scope" value="Bacteria"/>
</dbReference>
<dbReference type="Proteomes" id="UP000001695">
    <property type="component" value="Chromosome"/>
</dbReference>
<dbReference type="EMBL" id="CP001016">
    <property type="protein sequence ID" value="ACB96225.1"/>
    <property type="molecule type" value="Genomic_DNA"/>
</dbReference>
<evidence type="ECO:0000256" key="2">
    <source>
        <dbReference type="ARBA" id="ARBA00007316"/>
    </source>
</evidence>
<comment type="subcellular location">
    <subcellularLocation>
        <location evidence="1">Cell inner membrane</location>
        <topology evidence="1">Multi-pass membrane protein</topology>
    </subcellularLocation>
</comment>